<accession>J4V0B5</accession>
<evidence type="ECO:0000313" key="1">
    <source>
        <dbReference type="EMBL" id="EJP72067.1"/>
    </source>
</evidence>
<organism evidence="1 2">
    <name type="scientific">SAR86 cluster bacterium SAR86A</name>
    <dbReference type="NCBI Taxonomy" id="1123866"/>
    <lineage>
        <taxon>Bacteria</taxon>
        <taxon>Pseudomonadati</taxon>
        <taxon>Pseudomonadota</taxon>
        <taxon>Gammaproteobacteria</taxon>
        <taxon>SAR86 cluster</taxon>
    </lineage>
</organism>
<dbReference type="AlphaFoldDB" id="J4V0B5"/>
<dbReference type="HOGENOM" id="CLU_2755562_0_0_6"/>
<dbReference type="STRING" id="1123866.NT01SARS_0554"/>
<dbReference type="Proteomes" id="UP000010305">
    <property type="component" value="Unassembled WGS sequence"/>
</dbReference>
<reference evidence="1 2" key="1">
    <citation type="journal article" date="2012" name="ISME J.">
        <title>Genomic insights to SAR86, an abundant and uncultivated marine bacterial lineage.</title>
        <authorList>
            <person name="Dupont C.L."/>
            <person name="Rusch D.B."/>
            <person name="Yooseph S."/>
            <person name="Lombardo M.J."/>
            <person name="Richter R.A."/>
            <person name="Valas R."/>
            <person name="Novotny M."/>
            <person name="Yee-Greenbaum J."/>
            <person name="Selengut J.D."/>
            <person name="Haft D.H."/>
            <person name="Halpern A.L."/>
            <person name="Lasken R.S."/>
            <person name="Nealson K."/>
            <person name="Friedman R."/>
            <person name="Venter J.C."/>
        </authorList>
    </citation>
    <scope>NUCLEOTIDE SEQUENCE [LARGE SCALE GENOMIC DNA]</scope>
</reference>
<proteinExistence type="predicted"/>
<dbReference type="EMBL" id="JH611156">
    <property type="protein sequence ID" value="EJP72067.1"/>
    <property type="molecule type" value="Genomic_DNA"/>
</dbReference>
<sequence>MSKIIHINDPILIEYNSSVDKESAKKMIAFKYFSNDICLLDKYLKDKDVIDNSSIAHIAFEPKSQLEFSF</sequence>
<gene>
    <name evidence="1" type="ORF">NT01SARS_0554</name>
</gene>
<protein>
    <submittedName>
        <fullName evidence="1">Uncharacterized protein</fullName>
    </submittedName>
</protein>
<name>J4V0B5_9GAMM</name>
<evidence type="ECO:0000313" key="2">
    <source>
        <dbReference type="Proteomes" id="UP000010305"/>
    </source>
</evidence>